<dbReference type="EMBL" id="CP136522">
    <property type="protein sequence ID" value="WOT05009.1"/>
    <property type="molecule type" value="Genomic_DNA"/>
</dbReference>
<feature type="coiled-coil region" evidence="1">
    <location>
        <begin position="58"/>
        <end position="95"/>
    </location>
</feature>
<protein>
    <submittedName>
        <fullName evidence="3">DUF3450 family protein</fullName>
    </submittedName>
</protein>
<dbReference type="RefSeq" id="WP_310472646.1">
    <property type="nucleotide sequence ID" value="NZ_CP136522.1"/>
</dbReference>
<evidence type="ECO:0000256" key="1">
    <source>
        <dbReference type="SAM" id="Coils"/>
    </source>
</evidence>
<dbReference type="Proteomes" id="UP001529491">
    <property type="component" value="Chromosome"/>
</dbReference>
<evidence type="ECO:0000313" key="4">
    <source>
        <dbReference type="Proteomes" id="UP001529491"/>
    </source>
</evidence>
<evidence type="ECO:0000313" key="3">
    <source>
        <dbReference type="EMBL" id="WOT05009.1"/>
    </source>
</evidence>
<feature type="signal peptide" evidence="2">
    <location>
        <begin position="1"/>
        <end position="18"/>
    </location>
</feature>
<name>A0ABZ0JZT7_9GAMM</name>
<keyword evidence="4" id="KW-1185">Reference proteome</keyword>
<reference evidence="3 4" key="1">
    <citation type="submission" date="2023-10" db="EMBL/GenBank/DDBJ databases">
        <title>Complete genome sequence of Shewanella sp. DAU334.</title>
        <authorList>
            <person name="Lee Y.-S."/>
            <person name="Jeong H.-R."/>
            <person name="Hwang E.-J."/>
            <person name="Choi Y.-L."/>
            <person name="Kim G.-D."/>
        </authorList>
    </citation>
    <scope>NUCLEOTIDE SEQUENCE [LARGE SCALE GENOMIC DNA]</scope>
    <source>
        <strain evidence="3 4">DAU334</strain>
    </source>
</reference>
<feature type="chain" id="PRO_5046134552" evidence="2">
    <location>
        <begin position="19"/>
        <end position="250"/>
    </location>
</feature>
<sequence length="250" mass="28126">MLRTSLILAACWVSTVQAATPELTKIDRLIAQQLQVEQATVSLQQEAQQSLIDNQRLIALYQQEHKALTNALNRQQQQQDEVDQQRTELLAAQVEQEQQTELYEQQLAQGLQLVNALWQQLPPPVQQGLQDQSAQLANLQLGLSERYGTLIAILSRLEEFNSSINLHEDTLMHQGESWRVQQLFIGLAQGYYRLPDGSGVGIGHAINGQWQWRSAQKHQAEINQAFAIYQGKQPVEFVTLPLSAVAEATP</sequence>
<keyword evidence="2" id="KW-0732">Signal</keyword>
<accession>A0ABZ0JZT7</accession>
<dbReference type="Pfam" id="PF11932">
    <property type="entry name" value="DUF3450"/>
    <property type="match status" value="1"/>
</dbReference>
<organism evidence="3 4">
    <name type="scientific">Shewanella youngdeokensis</name>
    <dbReference type="NCBI Taxonomy" id="2999068"/>
    <lineage>
        <taxon>Bacteria</taxon>
        <taxon>Pseudomonadati</taxon>
        <taxon>Pseudomonadota</taxon>
        <taxon>Gammaproteobacteria</taxon>
        <taxon>Alteromonadales</taxon>
        <taxon>Shewanellaceae</taxon>
        <taxon>Shewanella</taxon>
    </lineage>
</organism>
<dbReference type="InterPro" id="IPR016866">
    <property type="entry name" value="UCP028069"/>
</dbReference>
<evidence type="ECO:0000256" key="2">
    <source>
        <dbReference type="SAM" id="SignalP"/>
    </source>
</evidence>
<keyword evidence="1" id="KW-0175">Coiled coil</keyword>
<proteinExistence type="predicted"/>
<gene>
    <name evidence="3" type="ORF">RGE70_17200</name>
</gene>